<evidence type="ECO:0000256" key="1">
    <source>
        <dbReference type="SAM" id="Phobius"/>
    </source>
</evidence>
<name>A0A974P749_9CAUL</name>
<gene>
    <name evidence="2" type="ORF">JKL49_11745</name>
</gene>
<feature type="transmembrane region" description="Helical" evidence="1">
    <location>
        <begin position="65"/>
        <end position="92"/>
    </location>
</feature>
<evidence type="ECO:0000313" key="2">
    <source>
        <dbReference type="EMBL" id="QQZ51595.1"/>
    </source>
</evidence>
<feature type="transmembrane region" description="Helical" evidence="1">
    <location>
        <begin position="160"/>
        <end position="178"/>
    </location>
</feature>
<dbReference type="EMBL" id="CP068570">
    <property type="protein sequence ID" value="QQZ51595.1"/>
    <property type="molecule type" value="Genomic_DNA"/>
</dbReference>
<keyword evidence="1" id="KW-0812">Transmembrane</keyword>
<organism evidence="2">
    <name type="scientific">Phenylobacterium glaciei</name>
    <dbReference type="NCBI Taxonomy" id="2803784"/>
    <lineage>
        <taxon>Bacteria</taxon>
        <taxon>Pseudomonadati</taxon>
        <taxon>Pseudomonadota</taxon>
        <taxon>Alphaproteobacteria</taxon>
        <taxon>Caulobacterales</taxon>
        <taxon>Caulobacteraceae</taxon>
        <taxon>Phenylobacterium</taxon>
    </lineage>
</organism>
<proteinExistence type="predicted"/>
<dbReference type="AlphaFoldDB" id="A0A974P749"/>
<keyword evidence="1" id="KW-0472">Membrane</keyword>
<reference evidence="2" key="1">
    <citation type="submission" date="2021-01" db="EMBL/GenBank/DDBJ databases">
        <title>Genome sequence of Phenylobacterium sp. 20VBR1 isolated from a valley glaceir, Ny-Alesund, Svalbard.</title>
        <authorList>
            <person name="Thomas F.A."/>
            <person name="Krishnan K.P."/>
            <person name="Sinha R.K."/>
        </authorList>
    </citation>
    <scope>NUCLEOTIDE SEQUENCE</scope>
    <source>
        <strain evidence="2">20VBR1</strain>
    </source>
</reference>
<protein>
    <submittedName>
        <fullName evidence="2">Uncharacterized protein</fullName>
    </submittedName>
</protein>
<feature type="transmembrane region" description="Helical" evidence="1">
    <location>
        <begin position="198"/>
        <end position="216"/>
    </location>
</feature>
<feature type="transmembrane region" description="Helical" evidence="1">
    <location>
        <begin position="133"/>
        <end position="154"/>
    </location>
</feature>
<sequence>MSTGIIQASGLVYAQVATAGDAAAYLLALRLMTTVSQISQAPFYSKLPTMARLRGERKIAEIVPVAARGMALALGAFVVGAVGVTIAAPILLKLIGSNVHFPGFAMSALLALAFFVERYGAMHVQIYSLTNHIIWHVINGVTGVLMVLLFFVLWPLIGPLAMPAAMLGAYLGFCSWYARSLSVKSLETHGWAMDRRTALLPGLALILTLAIYWAWLSFG</sequence>
<feature type="transmembrane region" description="Helical" evidence="1">
    <location>
        <begin position="104"/>
        <end position="121"/>
    </location>
</feature>
<keyword evidence="1" id="KW-1133">Transmembrane helix</keyword>
<accession>A0A974P749</accession>